<keyword evidence="1" id="KW-0472">Membrane</keyword>
<dbReference type="Proteomes" id="UP000017246">
    <property type="component" value="Unassembled WGS sequence"/>
</dbReference>
<evidence type="ECO:0000313" key="3">
    <source>
        <dbReference type="Proteomes" id="UP000017246"/>
    </source>
</evidence>
<keyword evidence="3" id="KW-1185">Reference proteome</keyword>
<feature type="transmembrane region" description="Helical" evidence="1">
    <location>
        <begin position="40"/>
        <end position="66"/>
    </location>
</feature>
<name>A0A0S4MKA3_ECHMU</name>
<dbReference type="EMBL" id="LN902844">
    <property type="protein sequence ID" value="CUT98681.1"/>
    <property type="molecule type" value="Genomic_DNA"/>
</dbReference>
<reference evidence="2" key="2">
    <citation type="submission" date="2015-11" db="EMBL/GenBank/DDBJ databases">
        <authorList>
            <person name="Zhang Y."/>
            <person name="Guo Z."/>
        </authorList>
    </citation>
    <scope>NUCLEOTIDE SEQUENCE</scope>
</reference>
<dbReference type="AlphaFoldDB" id="A0A0S4MKA3"/>
<accession>A0A0S4MKA3</accession>
<keyword evidence="1" id="KW-0812">Transmembrane</keyword>
<organism evidence="2 3">
    <name type="scientific">Echinococcus multilocularis</name>
    <name type="common">Fox tapeworm</name>
    <dbReference type="NCBI Taxonomy" id="6211"/>
    <lineage>
        <taxon>Eukaryota</taxon>
        <taxon>Metazoa</taxon>
        <taxon>Spiralia</taxon>
        <taxon>Lophotrochozoa</taxon>
        <taxon>Platyhelminthes</taxon>
        <taxon>Cestoda</taxon>
        <taxon>Eucestoda</taxon>
        <taxon>Cyclophyllidea</taxon>
        <taxon>Taeniidae</taxon>
        <taxon>Echinococcus</taxon>
    </lineage>
</organism>
<keyword evidence="1" id="KW-1133">Transmembrane helix</keyword>
<evidence type="ECO:0000313" key="2">
    <source>
        <dbReference type="EMBL" id="CUT98681.1"/>
    </source>
</evidence>
<feature type="transmembrane region" description="Helical" evidence="1">
    <location>
        <begin position="188"/>
        <end position="211"/>
    </location>
</feature>
<protein>
    <submittedName>
        <fullName evidence="2">Serine</fullName>
    </submittedName>
</protein>
<sequence>MSPFTYPLAFPLSSSIAPTHHYPFIGARTPDHHGDSCGGAGVVVVVVVVLVVGWDAMLGALIAALTSPCTKINNLRCALHSVSPHALALQQRRLLSDQYYPINSPLPCLSLPYLNSPSLPYTPVQSTLPHPIPSLLQPTSLIAPPSFQQNTSFSHLFPPLSLPPPPLPPSLFTSPPSFPPSFLPFHPILFSLSPLLLLHLYLLLLLLLLLLTHTHSYTHTHLVATFLPACLLHSLP</sequence>
<proteinExistence type="predicted"/>
<reference evidence="2" key="1">
    <citation type="journal article" date="2013" name="Nature">
        <title>The genomes of four tapeworm species reveal adaptations to parasitism.</title>
        <authorList>
            <person name="Tsai I.J."/>
            <person name="Zarowiecki M."/>
            <person name="Holroyd N."/>
            <person name="Garciarrubio A."/>
            <person name="Sanchez-Flores A."/>
            <person name="Brooks K.L."/>
            <person name="Tracey A."/>
            <person name="Bobes R.J."/>
            <person name="Fragoso G."/>
            <person name="Sciutto E."/>
            <person name="Aslett M."/>
            <person name="Beasley H."/>
            <person name="Bennett H.M."/>
            <person name="Cai J."/>
            <person name="Camicia F."/>
            <person name="Clark R."/>
            <person name="Cucher M."/>
            <person name="De Silva N."/>
            <person name="Day T.A."/>
            <person name="Deplazes P."/>
            <person name="Estrada K."/>
            <person name="Fernandez C."/>
            <person name="Holland P.W."/>
            <person name="Hou J."/>
            <person name="Hu S."/>
            <person name="Huckvale T."/>
            <person name="Hung S.S."/>
            <person name="Kamenetzky L."/>
            <person name="Keane J.A."/>
            <person name="Kiss F."/>
            <person name="Koziol U."/>
            <person name="Lambert O."/>
            <person name="Liu K."/>
            <person name="Luo X."/>
            <person name="Luo Y."/>
            <person name="Macchiaroli N."/>
            <person name="Nichol S."/>
            <person name="Paps J."/>
            <person name="Parkinson J."/>
            <person name="Pouchkina-Stantcheva N."/>
            <person name="Riddiford N."/>
            <person name="Rosenzvit M."/>
            <person name="Salinas G."/>
            <person name="Wasmuth J.D."/>
            <person name="Zamanian M."/>
            <person name="Zheng Y."/>
            <person name="Cai X."/>
            <person name="Soberon X."/>
            <person name="Olson P.D."/>
            <person name="Laclette J.P."/>
            <person name="Brehm K."/>
            <person name="Berriman M."/>
            <person name="Garciarrubio A."/>
            <person name="Bobes R.J."/>
            <person name="Fragoso G."/>
            <person name="Sanchez-Flores A."/>
            <person name="Estrada K."/>
            <person name="Cevallos M.A."/>
            <person name="Morett E."/>
            <person name="Gonzalez V."/>
            <person name="Portillo T."/>
            <person name="Ochoa-Leyva A."/>
            <person name="Jose M.V."/>
            <person name="Sciutto E."/>
            <person name="Landa A."/>
            <person name="Jimenez L."/>
            <person name="Valdes V."/>
            <person name="Carrero J.C."/>
            <person name="Larralde C."/>
            <person name="Morales-Montor J."/>
            <person name="Limon-Lason J."/>
            <person name="Soberon X."/>
            <person name="Laclette J.P."/>
        </authorList>
    </citation>
    <scope>NUCLEOTIDE SEQUENCE [LARGE SCALE GENOMIC DNA]</scope>
</reference>
<evidence type="ECO:0000256" key="1">
    <source>
        <dbReference type="SAM" id="Phobius"/>
    </source>
</evidence>